<evidence type="ECO:0000313" key="5">
    <source>
        <dbReference type="Proteomes" id="UP000250140"/>
    </source>
</evidence>
<organism evidence="4 5">
    <name type="scientific">Glonium stellatum</name>
    <dbReference type="NCBI Taxonomy" id="574774"/>
    <lineage>
        <taxon>Eukaryota</taxon>
        <taxon>Fungi</taxon>
        <taxon>Dikarya</taxon>
        <taxon>Ascomycota</taxon>
        <taxon>Pezizomycotina</taxon>
        <taxon>Dothideomycetes</taxon>
        <taxon>Pleosporomycetidae</taxon>
        <taxon>Gloniales</taxon>
        <taxon>Gloniaceae</taxon>
        <taxon>Glonium</taxon>
    </lineage>
</organism>
<dbReference type="SUPFAM" id="SSF53474">
    <property type="entry name" value="alpha/beta-Hydrolases"/>
    <property type="match status" value="1"/>
</dbReference>
<gene>
    <name evidence="4" type="ORF">AOQ84DRAFT_353604</name>
</gene>
<dbReference type="EMBL" id="KV749268">
    <property type="protein sequence ID" value="OCL10303.1"/>
    <property type="molecule type" value="Genomic_DNA"/>
</dbReference>
<evidence type="ECO:0000313" key="4">
    <source>
        <dbReference type="EMBL" id="OCL10303.1"/>
    </source>
</evidence>
<dbReference type="Proteomes" id="UP000250140">
    <property type="component" value="Unassembled WGS sequence"/>
</dbReference>
<dbReference type="OrthoDB" id="414698at2759"/>
<dbReference type="GO" id="GO:0016787">
    <property type="term" value="F:hydrolase activity"/>
    <property type="evidence" value="ECO:0007669"/>
    <property type="project" value="UniProtKB-KW"/>
</dbReference>
<dbReference type="GO" id="GO:0044550">
    <property type="term" value="P:secondary metabolite biosynthetic process"/>
    <property type="evidence" value="ECO:0007669"/>
    <property type="project" value="TreeGrafter"/>
</dbReference>
<accession>A0A8E2F5F1</accession>
<reference evidence="4 5" key="1">
    <citation type="journal article" date="2016" name="Nat. Commun.">
        <title>Ectomycorrhizal ecology is imprinted in the genome of the dominant symbiotic fungus Cenococcum geophilum.</title>
        <authorList>
            <consortium name="DOE Joint Genome Institute"/>
            <person name="Peter M."/>
            <person name="Kohler A."/>
            <person name="Ohm R.A."/>
            <person name="Kuo A."/>
            <person name="Krutzmann J."/>
            <person name="Morin E."/>
            <person name="Arend M."/>
            <person name="Barry K.W."/>
            <person name="Binder M."/>
            <person name="Choi C."/>
            <person name="Clum A."/>
            <person name="Copeland A."/>
            <person name="Grisel N."/>
            <person name="Haridas S."/>
            <person name="Kipfer T."/>
            <person name="LaButti K."/>
            <person name="Lindquist E."/>
            <person name="Lipzen A."/>
            <person name="Maire R."/>
            <person name="Meier B."/>
            <person name="Mihaltcheva S."/>
            <person name="Molinier V."/>
            <person name="Murat C."/>
            <person name="Poggeler S."/>
            <person name="Quandt C.A."/>
            <person name="Sperisen C."/>
            <person name="Tritt A."/>
            <person name="Tisserant E."/>
            <person name="Crous P.W."/>
            <person name="Henrissat B."/>
            <person name="Nehls U."/>
            <person name="Egli S."/>
            <person name="Spatafora J.W."/>
            <person name="Grigoriev I.V."/>
            <person name="Martin F.M."/>
        </authorList>
    </citation>
    <scope>NUCLEOTIDE SEQUENCE [LARGE SCALE GENOMIC DNA]</scope>
    <source>
        <strain evidence="4 5">CBS 207.34</strain>
    </source>
</reference>
<protein>
    <recommendedName>
        <fullName evidence="3">Serine hydrolase domain-containing protein</fullName>
    </recommendedName>
</protein>
<dbReference type="PANTHER" id="PTHR48070:SF3">
    <property type="entry name" value="ESTERASE DBAE-RELATED"/>
    <property type="match status" value="1"/>
</dbReference>
<sequence length="239" mass="27037">MHQTFAHTPGKPGLLCLHGRGTSAMIFDIQLVRLQRVLSPFFNFVFIDAPFESEPGPGVLPVFEGCEPFYSWTPMEAQWYEGIMNEKSLEVVTKELQKHEAAGMEVVGVLAFSQGTRMAAGLLHAQETRERGHKLLDSNEGEVSLRTKFKFGVFLMGSWPPLVLSSTDKEMRRISIPTLHVVGAQDQWRNNGCKLKEEYFNQSNAKFMELQVGHHLPAKDEETLMISEEVLRLWNEAMG</sequence>
<keyword evidence="5" id="KW-1185">Reference proteome</keyword>
<dbReference type="InterPro" id="IPR005645">
    <property type="entry name" value="FSH-like_dom"/>
</dbReference>
<keyword evidence="2" id="KW-0378">Hydrolase</keyword>
<dbReference type="PANTHER" id="PTHR48070">
    <property type="entry name" value="ESTERASE OVCA2"/>
    <property type="match status" value="1"/>
</dbReference>
<dbReference type="Gene3D" id="3.40.50.1820">
    <property type="entry name" value="alpha/beta hydrolase"/>
    <property type="match status" value="1"/>
</dbReference>
<evidence type="ECO:0000256" key="2">
    <source>
        <dbReference type="ARBA" id="ARBA00022801"/>
    </source>
</evidence>
<comment type="similarity">
    <text evidence="1">Belongs to the LovG family.</text>
</comment>
<feature type="domain" description="Serine hydrolase" evidence="3">
    <location>
        <begin position="13"/>
        <end position="223"/>
    </location>
</feature>
<evidence type="ECO:0000256" key="1">
    <source>
        <dbReference type="ARBA" id="ARBA00005863"/>
    </source>
</evidence>
<evidence type="ECO:0000259" key="3">
    <source>
        <dbReference type="Pfam" id="PF03959"/>
    </source>
</evidence>
<proteinExistence type="inferred from homology"/>
<dbReference type="GO" id="GO:0005634">
    <property type="term" value="C:nucleus"/>
    <property type="evidence" value="ECO:0007669"/>
    <property type="project" value="TreeGrafter"/>
</dbReference>
<dbReference type="Pfam" id="PF03959">
    <property type="entry name" value="FSH1"/>
    <property type="match status" value="1"/>
</dbReference>
<dbReference type="InterPro" id="IPR029058">
    <property type="entry name" value="AB_hydrolase_fold"/>
</dbReference>
<name>A0A8E2F5F1_9PEZI</name>
<dbReference type="AlphaFoldDB" id="A0A8E2F5F1"/>
<dbReference type="GO" id="GO:0005737">
    <property type="term" value="C:cytoplasm"/>
    <property type="evidence" value="ECO:0007669"/>
    <property type="project" value="TreeGrafter"/>
</dbReference>
<dbReference type="InterPro" id="IPR050593">
    <property type="entry name" value="LovG"/>
</dbReference>